<keyword evidence="2" id="KW-1185">Reference proteome</keyword>
<protein>
    <submittedName>
        <fullName evidence="1">Uncharacterized protein</fullName>
    </submittedName>
</protein>
<accession>A0AAX1WTT2</accession>
<dbReference type="AlphaFoldDB" id="A0AAX1WTT2"/>
<evidence type="ECO:0000313" key="2">
    <source>
        <dbReference type="Proteomes" id="UP000271868"/>
    </source>
</evidence>
<gene>
    <name evidence="1" type="ORF">EDC60_2238</name>
</gene>
<organism evidence="1 2">
    <name type="scientific">Diaphorobacter nitroreducens</name>
    <dbReference type="NCBI Taxonomy" id="164759"/>
    <lineage>
        <taxon>Bacteria</taxon>
        <taxon>Pseudomonadati</taxon>
        <taxon>Pseudomonadota</taxon>
        <taxon>Betaproteobacteria</taxon>
        <taxon>Burkholderiales</taxon>
        <taxon>Comamonadaceae</taxon>
        <taxon>Diaphorobacter</taxon>
    </lineage>
</organism>
<reference evidence="1 2" key="1">
    <citation type="submission" date="2018-11" db="EMBL/GenBank/DDBJ databases">
        <title>Genomic Encyclopedia of Type Strains, Phase IV (KMG-IV): sequencing the most valuable type-strain genomes for metagenomic binning, comparative biology and taxonomic classification.</title>
        <authorList>
            <person name="Goeker M."/>
        </authorList>
    </citation>
    <scope>NUCLEOTIDE SEQUENCE [LARGE SCALE GENOMIC DNA]</scope>
    <source>
        <strain evidence="1 2">DSM 15985</strain>
    </source>
</reference>
<dbReference type="EMBL" id="RJVL01000005">
    <property type="protein sequence ID" value="ROR41591.1"/>
    <property type="molecule type" value="Genomic_DNA"/>
</dbReference>
<name>A0AAX1WTT2_9BURK</name>
<evidence type="ECO:0000313" key="1">
    <source>
        <dbReference type="EMBL" id="ROR41591.1"/>
    </source>
</evidence>
<sequence length="90" mass="9572">MGSIRGSRCAALPAAAGHDNDNGGAMTLTMDVLDRLHAADPNAATELVQDSADAVALIELLEMLWNCGIPRAPQLLEPVLQRLLQLRPTD</sequence>
<dbReference type="Proteomes" id="UP000271868">
    <property type="component" value="Unassembled WGS sequence"/>
</dbReference>
<proteinExistence type="predicted"/>
<comment type="caution">
    <text evidence="1">The sequence shown here is derived from an EMBL/GenBank/DDBJ whole genome shotgun (WGS) entry which is preliminary data.</text>
</comment>